<proteinExistence type="predicted"/>
<dbReference type="EMBL" id="JANIEX010000064">
    <property type="protein sequence ID" value="KAJ3574567.1"/>
    <property type="molecule type" value="Genomic_DNA"/>
</dbReference>
<dbReference type="AlphaFoldDB" id="A0AAD5W050"/>
<accession>A0AAD5W050</accession>
<gene>
    <name evidence="2" type="ORF">NP233_g1687</name>
</gene>
<keyword evidence="1" id="KW-1133">Transmembrane helix</keyword>
<reference evidence="2" key="1">
    <citation type="submission" date="2022-07" db="EMBL/GenBank/DDBJ databases">
        <title>Genome Sequence of Leucocoprinus birnbaumii.</title>
        <authorList>
            <person name="Buettner E."/>
        </authorList>
    </citation>
    <scope>NUCLEOTIDE SEQUENCE</scope>
    <source>
        <strain evidence="2">VT141</strain>
    </source>
</reference>
<dbReference type="InterPro" id="IPR021848">
    <property type="entry name" value="HODM_asu-like"/>
</dbReference>
<evidence type="ECO:0000313" key="3">
    <source>
        <dbReference type="Proteomes" id="UP001213000"/>
    </source>
</evidence>
<keyword evidence="3" id="KW-1185">Reference proteome</keyword>
<keyword evidence="1" id="KW-0812">Transmembrane</keyword>
<dbReference type="Pfam" id="PF11927">
    <property type="entry name" value="HODM_asu-like"/>
    <property type="match status" value="1"/>
</dbReference>
<name>A0AAD5W050_9AGAR</name>
<dbReference type="Proteomes" id="UP001213000">
    <property type="component" value="Unassembled WGS sequence"/>
</dbReference>
<comment type="caution">
    <text evidence="2">The sequence shown here is derived from an EMBL/GenBank/DDBJ whole genome shotgun (WGS) entry which is preliminary data.</text>
</comment>
<evidence type="ECO:0000256" key="1">
    <source>
        <dbReference type="SAM" id="Phobius"/>
    </source>
</evidence>
<sequence length="405" mass="47602">MITPVSYPYVIIVAVAAVLLWAITRKSERLRTRYFKLTSSAKVRRNGFKLKAAGKPDYFELTGVPPPKPLPNFNIDEALPRPYRPFRWKYHQTMSLLNMEPDWWIELESTYRERISQRKKLYAEHGTKIVDSLPQSEGACLELAEMVIQFLCARYPSQFHRDSSGTFHNNILGTSTNIQTVEPLIFLLENVPEDFLIVLEDEKSGLYHFRAGVSASAMGWNMSIKIGRPLHEIHGPVPFYQEKMRYSMDRYFTKMGVDKPIQRGSWGFEIGQPLYLQTDEPEWSHRNVQDPSLDINDIYLRVDWQTLRRLPKSRAIVFNFKALFTPVTHFREEPFIPRLIATVIRESERPLMEYKSSSHTEHKLLPALDEWAKEQEEKGWVPRDWKVRTLDENPFYPGWELHHKY</sequence>
<organism evidence="2 3">
    <name type="scientific">Leucocoprinus birnbaumii</name>
    <dbReference type="NCBI Taxonomy" id="56174"/>
    <lineage>
        <taxon>Eukaryota</taxon>
        <taxon>Fungi</taxon>
        <taxon>Dikarya</taxon>
        <taxon>Basidiomycota</taxon>
        <taxon>Agaricomycotina</taxon>
        <taxon>Agaricomycetes</taxon>
        <taxon>Agaricomycetidae</taxon>
        <taxon>Agaricales</taxon>
        <taxon>Agaricineae</taxon>
        <taxon>Agaricaceae</taxon>
        <taxon>Leucocoprinus</taxon>
    </lineage>
</organism>
<evidence type="ECO:0000313" key="2">
    <source>
        <dbReference type="EMBL" id="KAJ3574567.1"/>
    </source>
</evidence>
<protein>
    <submittedName>
        <fullName evidence="2">Uncharacterized protein</fullName>
    </submittedName>
</protein>
<keyword evidence="1" id="KW-0472">Membrane</keyword>
<feature type="transmembrane region" description="Helical" evidence="1">
    <location>
        <begin position="6"/>
        <end position="23"/>
    </location>
</feature>